<evidence type="ECO:0000256" key="2">
    <source>
        <dbReference type="ARBA" id="ARBA00006075"/>
    </source>
</evidence>
<feature type="compositionally biased region" description="Basic and acidic residues" evidence="7">
    <location>
        <begin position="374"/>
        <end position="391"/>
    </location>
</feature>
<feature type="compositionally biased region" description="Basic and acidic residues" evidence="7">
    <location>
        <begin position="263"/>
        <end position="301"/>
    </location>
</feature>
<protein>
    <recommendedName>
        <fullName evidence="6">TIMELESS-interacting protein</fullName>
    </recommendedName>
</protein>
<evidence type="ECO:0000256" key="7">
    <source>
        <dbReference type="SAM" id="MobiDB-lite"/>
    </source>
</evidence>
<dbReference type="Pfam" id="PF07962">
    <property type="entry name" value="Swi3"/>
    <property type="match status" value="1"/>
</dbReference>
<sequence>MSDNENDHMSLSDHDEPSNDVQELDENNQNDEEDGSGRRVDPSTSKKKIIRRAIPKLDPARLKGPKGVQTIEKYFEGFKFHGKGHEKKDLDRVMKRLEHWGHRLFPKYQFDDFLEKVEALGSKKELQVFLTKYRRNMLQDDIVAEESDKEERASSPEPVDEFDQLIAEQIEMTRNLQRTSQVHENELSSEMQKKIEMNRQKALEIKAAKLKALALERERREKLKKSERDSIENGEKTDNLAENNGPNGNPEQNPGESENSEQNGDRASENSEKTADVSKDTDKPKDIIIDAETLEKIERNRQQAIQRRQAALKMKAEKKAMMENLKEPAENVEKPVIDSTVDEEPASKKRRESTEQEMEVDETPQENVEQTSNTEDKCDEQSGADSTKESQEVQAQNNGKPPGSADVSEEDRGIHDLYVNSNEVSSSKDNENTSPDIHDSVDVAKINTPRTGPPPKEITDEELEAEIKEAIKQACIKARASMK</sequence>
<evidence type="ECO:0000256" key="3">
    <source>
        <dbReference type="ARBA" id="ARBA00022763"/>
    </source>
</evidence>
<feature type="compositionally biased region" description="Acidic residues" evidence="7">
    <location>
        <begin position="22"/>
        <end position="34"/>
    </location>
</feature>
<dbReference type="GO" id="GO:0031297">
    <property type="term" value="P:replication fork processing"/>
    <property type="evidence" value="ECO:0007669"/>
    <property type="project" value="UniProtKB-UniRule"/>
</dbReference>
<dbReference type="PANTHER" id="PTHR13220">
    <property type="entry name" value="TIMELESS INTERACTING-RELATED"/>
    <property type="match status" value="1"/>
</dbReference>
<dbReference type="AlphaFoldDB" id="A0A6V7K031"/>
<dbReference type="GO" id="GO:0000076">
    <property type="term" value="P:DNA replication checkpoint signaling"/>
    <property type="evidence" value="ECO:0007669"/>
    <property type="project" value="UniProtKB-UniRule"/>
</dbReference>
<reference evidence="9" key="1">
    <citation type="submission" date="2020-07" db="EMBL/GenBank/DDBJ databases">
        <authorList>
            <person name="Ferguson B K."/>
        </authorList>
    </citation>
    <scope>NUCLEOTIDE SEQUENCE</scope>
    <source>
        <strain evidence="9">L06</strain>
    </source>
</reference>
<feature type="region of interest" description="Disordered" evidence="7">
    <location>
        <begin position="1"/>
        <end position="52"/>
    </location>
</feature>
<keyword evidence="5 6" id="KW-0131">Cell cycle</keyword>
<comment type="function">
    <text evidence="6">Plays an important role in the control of DNA replication and the maintenance of replication fork stability.</text>
</comment>
<dbReference type="GO" id="GO:0043111">
    <property type="term" value="P:replication fork arrest"/>
    <property type="evidence" value="ECO:0007669"/>
    <property type="project" value="TreeGrafter"/>
</dbReference>
<feature type="region of interest" description="Disordered" evidence="7">
    <location>
        <begin position="219"/>
        <end position="458"/>
    </location>
</feature>
<evidence type="ECO:0000256" key="4">
    <source>
        <dbReference type="ARBA" id="ARBA00023242"/>
    </source>
</evidence>
<dbReference type="InterPro" id="IPR012923">
    <property type="entry name" value="Csm3"/>
</dbReference>
<gene>
    <name evidence="9" type="ORF">BBRV_LOCUS66573</name>
</gene>
<proteinExistence type="inferred from homology"/>
<feature type="compositionally biased region" description="Acidic residues" evidence="7">
    <location>
        <begin position="355"/>
        <end position="364"/>
    </location>
</feature>
<organism evidence="9">
    <name type="scientific">Bracon brevicornis</name>
    <dbReference type="NCBI Taxonomy" id="1563983"/>
    <lineage>
        <taxon>Eukaryota</taxon>
        <taxon>Metazoa</taxon>
        <taxon>Ecdysozoa</taxon>
        <taxon>Arthropoda</taxon>
        <taxon>Hexapoda</taxon>
        <taxon>Insecta</taxon>
        <taxon>Pterygota</taxon>
        <taxon>Neoptera</taxon>
        <taxon>Endopterygota</taxon>
        <taxon>Hymenoptera</taxon>
        <taxon>Apocrita</taxon>
        <taxon>Ichneumonoidea</taxon>
        <taxon>Braconidae</taxon>
        <taxon>Braconinae</taxon>
        <taxon>Bracon</taxon>
    </lineage>
</organism>
<feature type="compositionally biased region" description="Low complexity" evidence="7">
    <location>
        <begin position="242"/>
        <end position="262"/>
    </location>
</feature>
<evidence type="ECO:0000256" key="1">
    <source>
        <dbReference type="ARBA" id="ARBA00004123"/>
    </source>
</evidence>
<evidence type="ECO:0000259" key="8">
    <source>
        <dbReference type="Pfam" id="PF07962"/>
    </source>
</evidence>
<feature type="compositionally biased region" description="Basic and acidic residues" evidence="7">
    <location>
        <begin position="1"/>
        <end position="17"/>
    </location>
</feature>
<comment type="similarity">
    <text evidence="2 6">Belongs to the CSM3 family.</text>
</comment>
<keyword evidence="3 6" id="KW-0227">DNA damage</keyword>
<keyword evidence="4 6" id="KW-0539">Nucleus</keyword>
<dbReference type="PANTHER" id="PTHR13220:SF11">
    <property type="entry name" value="TIMELESS-INTERACTING PROTEIN"/>
    <property type="match status" value="1"/>
</dbReference>
<name>A0A6V7K031_9HYME</name>
<evidence type="ECO:0000256" key="5">
    <source>
        <dbReference type="ARBA" id="ARBA00023306"/>
    </source>
</evidence>
<evidence type="ECO:0000313" key="9">
    <source>
        <dbReference type="EMBL" id="CAD1557704.1"/>
    </source>
</evidence>
<dbReference type="GO" id="GO:0003677">
    <property type="term" value="F:DNA binding"/>
    <property type="evidence" value="ECO:0007669"/>
    <property type="project" value="TreeGrafter"/>
</dbReference>
<feature type="domain" description="Chromosome segregation in meiosis protein 3" evidence="8">
    <location>
        <begin position="56"/>
        <end position="137"/>
    </location>
</feature>
<evidence type="ECO:0000256" key="6">
    <source>
        <dbReference type="RuleBase" id="RU366049"/>
    </source>
</evidence>
<feature type="compositionally biased region" description="Basic and acidic residues" evidence="7">
    <location>
        <begin position="219"/>
        <end position="239"/>
    </location>
</feature>
<dbReference type="GO" id="GO:0006974">
    <property type="term" value="P:DNA damage response"/>
    <property type="evidence" value="ECO:0007669"/>
    <property type="project" value="UniProtKB-KW"/>
</dbReference>
<comment type="subcellular location">
    <subcellularLocation>
        <location evidence="1 6">Nucleus</location>
    </subcellularLocation>
</comment>
<accession>A0A6V7K031</accession>
<dbReference type="InterPro" id="IPR040038">
    <property type="entry name" value="TIPIN/Csm3/Swi3"/>
</dbReference>
<dbReference type="EMBL" id="CADCXW020000021">
    <property type="protein sequence ID" value="CAD1557704.1"/>
    <property type="molecule type" value="Genomic_DNA"/>
</dbReference>
<feature type="compositionally biased region" description="Basic and acidic residues" evidence="7">
    <location>
        <begin position="314"/>
        <end position="336"/>
    </location>
</feature>
<feature type="compositionally biased region" description="Basic and acidic residues" evidence="7">
    <location>
        <begin position="426"/>
        <end position="442"/>
    </location>
</feature>
<feature type="compositionally biased region" description="Low complexity" evidence="7">
    <location>
        <begin position="302"/>
        <end position="313"/>
    </location>
</feature>
<dbReference type="GO" id="GO:0031298">
    <property type="term" value="C:replication fork protection complex"/>
    <property type="evidence" value="ECO:0007669"/>
    <property type="project" value="TreeGrafter"/>
</dbReference>